<sequence length="96" mass="11348">MMQQRSICYIFLAMLVLLSHNEVQGRTKSSNLEDIELEKQLKFLNKFTVKTIKTNYGDIYDCVDFYKQPAFDHRLLQSHTFHPKVCLHSLLFTSFT</sequence>
<reference evidence="3" key="2">
    <citation type="submission" date="2015-06" db="UniProtKB">
        <authorList>
            <consortium name="EnsemblPlants"/>
        </authorList>
    </citation>
    <scope>IDENTIFICATION</scope>
    <source>
        <strain evidence="3">DM1-3 516 R44</strain>
    </source>
</reference>
<dbReference type="EnsemblPlants" id="PGSC0003DMT400091150">
    <property type="protein sequence ID" value="PGSC0003DMT400091150"/>
    <property type="gene ID" value="PGSC0003DMG400040721"/>
</dbReference>
<protein>
    <recommendedName>
        <fullName evidence="2">Neprosin activation peptide domain-containing protein</fullName>
    </recommendedName>
</protein>
<dbReference type="InterPro" id="IPR025521">
    <property type="entry name" value="Neprosin_propep"/>
</dbReference>
<keyword evidence="1" id="KW-0732">Signal</keyword>
<accession>M1DLZ6</accession>
<keyword evidence="4" id="KW-1185">Reference proteome</keyword>
<dbReference type="PaxDb" id="4113-PGSC0003DMT400091150"/>
<feature type="signal peptide" evidence="1">
    <location>
        <begin position="1"/>
        <end position="25"/>
    </location>
</feature>
<reference evidence="4" key="1">
    <citation type="journal article" date="2011" name="Nature">
        <title>Genome sequence and analysis of the tuber crop potato.</title>
        <authorList>
            <consortium name="The Potato Genome Sequencing Consortium"/>
        </authorList>
    </citation>
    <scope>NUCLEOTIDE SEQUENCE [LARGE SCALE GENOMIC DNA]</scope>
    <source>
        <strain evidence="4">cv. DM1-3 516 R44</strain>
    </source>
</reference>
<organism evidence="3 4">
    <name type="scientific">Solanum tuberosum</name>
    <name type="common">Potato</name>
    <dbReference type="NCBI Taxonomy" id="4113"/>
    <lineage>
        <taxon>Eukaryota</taxon>
        <taxon>Viridiplantae</taxon>
        <taxon>Streptophyta</taxon>
        <taxon>Embryophyta</taxon>
        <taxon>Tracheophyta</taxon>
        <taxon>Spermatophyta</taxon>
        <taxon>Magnoliopsida</taxon>
        <taxon>eudicotyledons</taxon>
        <taxon>Gunneridae</taxon>
        <taxon>Pentapetalae</taxon>
        <taxon>asterids</taxon>
        <taxon>lamiids</taxon>
        <taxon>Solanales</taxon>
        <taxon>Solanaceae</taxon>
        <taxon>Solanoideae</taxon>
        <taxon>Solaneae</taxon>
        <taxon>Solanum</taxon>
    </lineage>
</organism>
<evidence type="ECO:0000256" key="1">
    <source>
        <dbReference type="SAM" id="SignalP"/>
    </source>
</evidence>
<dbReference type="Gramene" id="PGSC0003DMT400091150">
    <property type="protein sequence ID" value="PGSC0003DMT400091150"/>
    <property type="gene ID" value="PGSC0003DMG400040721"/>
</dbReference>
<dbReference type="Pfam" id="PF14365">
    <property type="entry name" value="Neprosin_AP"/>
    <property type="match status" value="1"/>
</dbReference>
<feature type="chain" id="PRO_5004014588" description="Neprosin activation peptide domain-containing protein" evidence="1">
    <location>
        <begin position="26"/>
        <end position="96"/>
    </location>
</feature>
<feature type="domain" description="Neprosin activation peptide" evidence="2">
    <location>
        <begin position="51"/>
        <end position="84"/>
    </location>
</feature>
<dbReference type="InParanoid" id="M1DLZ6"/>
<evidence type="ECO:0000259" key="2">
    <source>
        <dbReference type="Pfam" id="PF14365"/>
    </source>
</evidence>
<name>M1DLZ6_SOLTU</name>
<evidence type="ECO:0000313" key="4">
    <source>
        <dbReference type="Proteomes" id="UP000011115"/>
    </source>
</evidence>
<dbReference type="Proteomes" id="UP000011115">
    <property type="component" value="Unassembled WGS sequence"/>
</dbReference>
<proteinExistence type="predicted"/>
<dbReference type="HOGENOM" id="CLU_175067_0_0_1"/>
<dbReference type="OMA" id="RSICYIF"/>
<dbReference type="AlphaFoldDB" id="M1DLZ6"/>
<evidence type="ECO:0000313" key="3">
    <source>
        <dbReference type="EnsemblPlants" id="PGSC0003DMT400091150"/>
    </source>
</evidence>